<dbReference type="GO" id="GO:0005886">
    <property type="term" value="C:plasma membrane"/>
    <property type="evidence" value="ECO:0007669"/>
    <property type="project" value="UniProtKB-SubCell"/>
</dbReference>
<dbReference type="AlphaFoldDB" id="A0A7C4UCC3"/>
<evidence type="ECO:0000256" key="8">
    <source>
        <dbReference type="SAM" id="Phobius"/>
    </source>
</evidence>
<keyword evidence="3" id="KW-0813">Transport</keyword>
<evidence type="ECO:0000256" key="1">
    <source>
        <dbReference type="ARBA" id="ARBA00004651"/>
    </source>
</evidence>
<evidence type="ECO:0000256" key="7">
    <source>
        <dbReference type="ARBA" id="ARBA00023136"/>
    </source>
</evidence>
<evidence type="ECO:0000313" key="10">
    <source>
        <dbReference type="EMBL" id="HGW91714.1"/>
    </source>
</evidence>
<feature type="transmembrane region" description="Helical" evidence="8">
    <location>
        <begin position="134"/>
        <end position="153"/>
    </location>
</feature>
<evidence type="ECO:0000256" key="4">
    <source>
        <dbReference type="ARBA" id="ARBA00022475"/>
    </source>
</evidence>
<keyword evidence="5 8" id="KW-0812">Transmembrane</keyword>
<evidence type="ECO:0000259" key="9">
    <source>
        <dbReference type="Pfam" id="PF03600"/>
    </source>
</evidence>
<feature type="transmembrane region" description="Helical" evidence="8">
    <location>
        <begin position="58"/>
        <end position="81"/>
    </location>
</feature>
<dbReference type="PANTHER" id="PTHR43302">
    <property type="entry name" value="TRANSPORTER ARSB-RELATED"/>
    <property type="match status" value="1"/>
</dbReference>
<feature type="transmembrane region" description="Helical" evidence="8">
    <location>
        <begin position="223"/>
        <end position="241"/>
    </location>
</feature>
<protein>
    <submittedName>
        <fullName evidence="10">Anion transporter</fullName>
    </submittedName>
</protein>
<gene>
    <name evidence="10" type="ORF">ENV67_04135</name>
</gene>
<feature type="transmembrane region" description="Helical" evidence="8">
    <location>
        <begin position="28"/>
        <end position="46"/>
    </location>
</feature>
<dbReference type="GO" id="GO:0015105">
    <property type="term" value="F:arsenite transmembrane transporter activity"/>
    <property type="evidence" value="ECO:0007669"/>
    <property type="project" value="InterPro"/>
</dbReference>
<dbReference type="InterPro" id="IPR000802">
    <property type="entry name" value="Arsenical_pump_ArsB"/>
</dbReference>
<evidence type="ECO:0000256" key="6">
    <source>
        <dbReference type="ARBA" id="ARBA00022989"/>
    </source>
</evidence>
<organism evidence="10">
    <name type="scientific">candidate division WOR-3 bacterium</name>
    <dbReference type="NCBI Taxonomy" id="2052148"/>
    <lineage>
        <taxon>Bacteria</taxon>
        <taxon>Bacteria division WOR-3</taxon>
    </lineage>
</organism>
<keyword evidence="6 8" id="KW-1133">Transmembrane helix</keyword>
<proteinExistence type="inferred from homology"/>
<feature type="transmembrane region" description="Helical" evidence="8">
    <location>
        <begin position="347"/>
        <end position="371"/>
    </location>
</feature>
<reference evidence="10" key="1">
    <citation type="journal article" date="2020" name="mSystems">
        <title>Genome- and Community-Level Interaction Insights into Carbon Utilization and Element Cycling Functions of Hydrothermarchaeota in Hydrothermal Sediment.</title>
        <authorList>
            <person name="Zhou Z."/>
            <person name="Liu Y."/>
            <person name="Xu W."/>
            <person name="Pan J."/>
            <person name="Luo Z.H."/>
            <person name="Li M."/>
        </authorList>
    </citation>
    <scope>NUCLEOTIDE SEQUENCE [LARGE SCALE GENOMIC DNA]</scope>
    <source>
        <strain evidence="10">SpSt-780</strain>
    </source>
</reference>
<name>A0A7C4UCC3_UNCW3</name>
<feature type="transmembrane region" description="Helical" evidence="8">
    <location>
        <begin position="383"/>
        <end position="404"/>
    </location>
</feature>
<comment type="similarity">
    <text evidence="2">Belongs to the CitM (TC 2.A.11) transporter family.</text>
</comment>
<dbReference type="CDD" id="cd01117">
    <property type="entry name" value="YbiR_permease"/>
    <property type="match status" value="1"/>
</dbReference>
<keyword evidence="4" id="KW-1003">Cell membrane</keyword>
<dbReference type="Pfam" id="PF03600">
    <property type="entry name" value="CitMHS"/>
    <property type="match status" value="1"/>
</dbReference>
<sequence length="406" mass="45976">MIPVIVLLIVFLLIAVRNIGNLRLDIWFIMLSGAIIVLITRSISFIDAVKSIDLDVMAFLFFMFYIGAAFEESGYISHITYRLFKRAKNMDELILSILFIFGFLSALLMNDTIAIIGTPVVILLSKKHKIKSSILLLTLAFSVTIGSVLSPIGNPQNLLIAIKGGFKNPFFSFLRSLLIPTILNLIIAYIIIKIYYRVHFHEEKLNHSQEPIKDKKLAKNCKISLRLTLFLILFKIIFSFFETKVDFKLTYIAFLSCLPLFFTRKITKILKKVDWHTLVFFASMFILMKSVWNTNFFQNLISSMKLNTDSTIVILSLSVIISQFVSNVPFVALYLPLLSKYGENALLALAAGSTIAGNLTILGAASNVIIIQNAEKKGETIKFLEFIKIGIPLTILNILIYYLFLR</sequence>
<evidence type="ECO:0000256" key="3">
    <source>
        <dbReference type="ARBA" id="ARBA00022448"/>
    </source>
</evidence>
<keyword evidence="7 8" id="KW-0472">Membrane</keyword>
<comment type="caution">
    <text evidence="10">The sequence shown here is derived from an EMBL/GenBank/DDBJ whole genome shotgun (WGS) entry which is preliminary data.</text>
</comment>
<accession>A0A7C4UCC3</accession>
<comment type="subcellular location">
    <subcellularLocation>
        <location evidence="1">Cell membrane</location>
        <topology evidence="1">Multi-pass membrane protein</topology>
    </subcellularLocation>
</comment>
<evidence type="ECO:0000256" key="2">
    <source>
        <dbReference type="ARBA" id="ARBA00009843"/>
    </source>
</evidence>
<dbReference type="EMBL" id="DTHG01000050">
    <property type="protein sequence ID" value="HGW91714.1"/>
    <property type="molecule type" value="Genomic_DNA"/>
</dbReference>
<feature type="transmembrane region" description="Helical" evidence="8">
    <location>
        <begin position="312"/>
        <end position="335"/>
    </location>
</feature>
<evidence type="ECO:0000256" key="5">
    <source>
        <dbReference type="ARBA" id="ARBA00022692"/>
    </source>
</evidence>
<feature type="transmembrane region" description="Helical" evidence="8">
    <location>
        <begin position="275"/>
        <end position="292"/>
    </location>
</feature>
<feature type="domain" description="Citrate transporter-like" evidence="9">
    <location>
        <begin position="16"/>
        <end position="339"/>
    </location>
</feature>
<dbReference type="InterPro" id="IPR004680">
    <property type="entry name" value="Cit_transptr-like_dom"/>
</dbReference>
<feature type="transmembrane region" description="Helical" evidence="8">
    <location>
        <begin position="173"/>
        <end position="196"/>
    </location>
</feature>
<feature type="transmembrane region" description="Helical" evidence="8">
    <location>
        <begin position="93"/>
        <end position="122"/>
    </location>
</feature>
<dbReference type="PRINTS" id="PR00758">
    <property type="entry name" value="ARSENICPUMP"/>
</dbReference>
<dbReference type="PANTHER" id="PTHR43302:SF5">
    <property type="entry name" value="TRANSPORTER ARSB-RELATED"/>
    <property type="match status" value="1"/>
</dbReference>